<organism evidence="2 3">
    <name type="scientific">Branchiostoma belcheri</name>
    <name type="common">Amphioxus</name>
    <dbReference type="NCBI Taxonomy" id="7741"/>
    <lineage>
        <taxon>Eukaryota</taxon>
        <taxon>Metazoa</taxon>
        <taxon>Chordata</taxon>
        <taxon>Cephalochordata</taxon>
        <taxon>Leptocardii</taxon>
        <taxon>Amphioxiformes</taxon>
        <taxon>Branchiostomatidae</taxon>
        <taxon>Branchiostoma</taxon>
    </lineage>
</organism>
<accession>A0A6P5A2R9</accession>
<dbReference type="OrthoDB" id="269822at2759"/>
<evidence type="ECO:0000313" key="2">
    <source>
        <dbReference type="Proteomes" id="UP000515135"/>
    </source>
</evidence>
<dbReference type="AlphaFoldDB" id="A0A6P5A2R9"/>
<dbReference type="RefSeq" id="XP_019647575.1">
    <property type="nucleotide sequence ID" value="XM_019792016.1"/>
</dbReference>
<sequence length="84" mass="9793">MQRLQKQYVFSWRPKIPQALLDGAVFHTWDEESSSVEFDCTFKTDEYGFFLYWKAEGKEGQVLEISTVNDVRPGAQAKVCNFHL</sequence>
<dbReference type="GeneID" id="109487914"/>
<feature type="domain" description="PLC-beta PH" evidence="1">
    <location>
        <begin position="16"/>
        <end position="79"/>
    </location>
</feature>
<gene>
    <name evidence="3" type="primary">LOC109487914</name>
</gene>
<dbReference type="KEGG" id="bbel:109487914"/>
<evidence type="ECO:0000259" key="1">
    <source>
        <dbReference type="Pfam" id="PF17787"/>
    </source>
</evidence>
<proteinExistence type="predicted"/>
<dbReference type="SUPFAM" id="SSF50729">
    <property type="entry name" value="PH domain-like"/>
    <property type="match status" value="1"/>
</dbReference>
<dbReference type="Gene3D" id="2.30.29.240">
    <property type="match status" value="1"/>
</dbReference>
<evidence type="ECO:0000313" key="3">
    <source>
        <dbReference type="RefSeq" id="XP_019647575.1"/>
    </source>
</evidence>
<name>A0A6P5A2R9_BRABE</name>
<reference evidence="3" key="1">
    <citation type="submission" date="2025-08" db="UniProtKB">
        <authorList>
            <consortium name="RefSeq"/>
        </authorList>
    </citation>
    <scope>IDENTIFICATION</scope>
    <source>
        <tissue evidence="3">Gonad</tissue>
    </source>
</reference>
<protein>
    <submittedName>
        <fullName evidence="3">1-phosphatidylinositol 4,5-bisphosphate phosphodiesterase beta-4-like</fullName>
    </submittedName>
</protein>
<dbReference type="InterPro" id="IPR037862">
    <property type="entry name" value="PLC-beta_PH"/>
</dbReference>
<keyword evidence="2" id="KW-1185">Reference proteome</keyword>
<dbReference type="Proteomes" id="UP000515135">
    <property type="component" value="Unplaced"/>
</dbReference>
<dbReference type="Pfam" id="PF17787">
    <property type="entry name" value="PH_14"/>
    <property type="match status" value="1"/>
</dbReference>